<keyword evidence="10" id="KW-1185">Reference proteome</keyword>
<keyword evidence="9" id="KW-0378">Hydrolase</keyword>
<proteinExistence type="inferred from homology"/>
<dbReference type="OrthoDB" id="3886018at2759"/>
<evidence type="ECO:0000256" key="4">
    <source>
        <dbReference type="ARBA" id="ARBA00022827"/>
    </source>
</evidence>
<keyword evidence="6" id="KW-0560">Oxidoreductase</keyword>
<feature type="region of interest" description="Disordered" evidence="8">
    <location>
        <begin position="1397"/>
        <end position="1451"/>
    </location>
</feature>
<dbReference type="GO" id="GO:0050660">
    <property type="term" value="F:flavin adenine dinucleotide binding"/>
    <property type="evidence" value="ECO:0007669"/>
    <property type="project" value="InterPro"/>
</dbReference>
<keyword evidence="9" id="KW-0645">Protease</keyword>
<reference evidence="9 10" key="1">
    <citation type="submission" date="2014-02" db="EMBL/GenBank/DDBJ databases">
        <title>The genome sequence of Colletotrichum simmondsii CBS122122.</title>
        <authorList>
            <person name="Baroncelli R."/>
            <person name="Thon M.R."/>
        </authorList>
    </citation>
    <scope>NUCLEOTIDE SEQUENCE [LARGE SCALE GENOMIC DNA]</scope>
    <source>
        <strain evidence="9 10">CBS122122</strain>
    </source>
</reference>
<feature type="compositionally biased region" description="Polar residues" evidence="8">
    <location>
        <begin position="1411"/>
        <end position="1422"/>
    </location>
</feature>
<dbReference type="GO" id="GO:0008233">
    <property type="term" value="F:peptidase activity"/>
    <property type="evidence" value="ECO:0007669"/>
    <property type="project" value="UniProtKB-KW"/>
</dbReference>
<dbReference type="GO" id="GO:0050661">
    <property type="term" value="F:NADP binding"/>
    <property type="evidence" value="ECO:0007669"/>
    <property type="project" value="InterPro"/>
</dbReference>
<feature type="region of interest" description="Disordered" evidence="8">
    <location>
        <begin position="834"/>
        <end position="857"/>
    </location>
</feature>
<evidence type="ECO:0000256" key="3">
    <source>
        <dbReference type="ARBA" id="ARBA00022630"/>
    </source>
</evidence>
<keyword evidence="7" id="KW-0503">Monooxygenase</keyword>
<dbReference type="InterPro" id="IPR036188">
    <property type="entry name" value="FAD/NAD-bd_sf"/>
</dbReference>
<evidence type="ECO:0000256" key="1">
    <source>
        <dbReference type="ARBA" id="ARBA00001974"/>
    </source>
</evidence>
<comment type="cofactor">
    <cofactor evidence="1">
        <name>FAD</name>
        <dbReference type="ChEBI" id="CHEBI:57692"/>
    </cofactor>
</comment>
<dbReference type="PANTHER" id="PTHR43098">
    <property type="entry name" value="L-ORNITHINE N(5)-MONOOXYGENASE-RELATED"/>
    <property type="match status" value="1"/>
</dbReference>
<dbReference type="InterPro" id="IPR020946">
    <property type="entry name" value="Flavin_mOase-like"/>
</dbReference>
<feature type="region of interest" description="Disordered" evidence="8">
    <location>
        <begin position="1801"/>
        <end position="1825"/>
    </location>
</feature>
<evidence type="ECO:0000313" key="10">
    <source>
        <dbReference type="Proteomes" id="UP000070328"/>
    </source>
</evidence>
<dbReference type="EMBL" id="JFBX01000279">
    <property type="protein sequence ID" value="KXH43437.1"/>
    <property type="molecule type" value="Genomic_DNA"/>
</dbReference>
<dbReference type="InterPro" id="IPR050775">
    <property type="entry name" value="FAD-binding_Monooxygenases"/>
</dbReference>
<feature type="compositionally biased region" description="Low complexity" evidence="8">
    <location>
        <begin position="869"/>
        <end position="885"/>
    </location>
</feature>
<evidence type="ECO:0000256" key="6">
    <source>
        <dbReference type="ARBA" id="ARBA00023002"/>
    </source>
</evidence>
<protein>
    <submittedName>
        <fullName evidence="9">HK97 family phage prohead protease</fullName>
    </submittedName>
</protein>
<keyword evidence="5" id="KW-0521">NADP</keyword>
<dbReference type="Gene3D" id="3.50.50.60">
    <property type="entry name" value="FAD/NAD(P)-binding domain"/>
    <property type="match status" value="2"/>
</dbReference>
<feature type="region of interest" description="Disordered" evidence="8">
    <location>
        <begin position="1478"/>
        <end position="1501"/>
    </location>
</feature>
<dbReference type="PANTHER" id="PTHR43098:SF3">
    <property type="entry name" value="L-ORNITHINE N(5)-MONOOXYGENASE-RELATED"/>
    <property type="match status" value="1"/>
</dbReference>
<comment type="caution">
    <text evidence="9">The sequence shown here is derived from an EMBL/GenBank/DDBJ whole genome shotgun (WGS) entry which is preliminary data.</text>
</comment>
<organism evidence="9 10">
    <name type="scientific">Colletotrichum simmondsii</name>
    <dbReference type="NCBI Taxonomy" id="703756"/>
    <lineage>
        <taxon>Eukaryota</taxon>
        <taxon>Fungi</taxon>
        <taxon>Dikarya</taxon>
        <taxon>Ascomycota</taxon>
        <taxon>Pezizomycotina</taxon>
        <taxon>Sordariomycetes</taxon>
        <taxon>Hypocreomycetidae</taxon>
        <taxon>Glomerellales</taxon>
        <taxon>Glomerellaceae</taxon>
        <taxon>Colletotrichum</taxon>
        <taxon>Colletotrichum acutatum species complex</taxon>
    </lineage>
</organism>
<accession>A0A135T5L3</accession>
<dbReference type="Pfam" id="PF00743">
    <property type="entry name" value="FMO-like"/>
    <property type="match status" value="1"/>
</dbReference>
<keyword evidence="4" id="KW-0274">FAD</keyword>
<feature type="compositionally biased region" description="Low complexity" evidence="8">
    <location>
        <begin position="921"/>
        <end position="944"/>
    </location>
</feature>
<dbReference type="Proteomes" id="UP000070328">
    <property type="component" value="Unassembled WGS sequence"/>
</dbReference>
<dbReference type="GO" id="GO:0006508">
    <property type="term" value="P:proteolysis"/>
    <property type="evidence" value="ECO:0007669"/>
    <property type="project" value="UniProtKB-KW"/>
</dbReference>
<dbReference type="SUPFAM" id="SSF51905">
    <property type="entry name" value="FAD/NAD(P)-binding domain"/>
    <property type="match status" value="2"/>
</dbReference>
<feature type="region of interest" description="Disordered" evidence="8">
    <location>
        <begin position="869"/>
        <end position="952"/>
    </location>
</feature>
<evidence type="ECO:0000313" key="9">
    <source>
        <dbReference type="EMBL" id="KXH43437.1"/>
    </source>
</evidence>
<name>A0A135T5L3_9PEZI</name>
<sequence>MATITATQQKKFATDLTDYAKRRQTDGPYADNLDVDVLIVGGGFGGVFMLKTLREMGLRAVIYEAGTSFGGTWRWNRYPGARVDSEVPEYEFSWPEVFKDWTWSTNYPNYQELRQYFDHVDKVLNLSKDCSFDTVVTGAQFHPDEGKWHVKTADGRLAKSKYFVVAAGFASKRYIPNWPGVEKFKGVVHHSSFWPEEDVPVRGKRCAVIGTGASGVQISQEWGKAVGESGELKVFQRTPNLAVPMGKRNLTAQEQNIGKEWYPRLYQLREKCFGGFFYGMVERNTFDDSPEEREAFYRQLWEHGGFRFWLGNYKDMLFDADANKEAYDFWARNVRTRIGDARKRDILAPKVEKMPHFFGVKRPCLEQNYYEQFNKANVDVVDISKNEIDSFTETGIRLKDGTTYDFDVVAIATGFDITTGGMTNMGLKSINNTYLQDEWKAAANTYLGTTVSGYPNMFHMYGPHGPTLLSNGPSTVEVQGRWIADCIRKIERESIKYVNPTAEATKAWKQRINELSDASLFPTTRSTYMGGSMPGKAFEQVNFAGGIPQYAKEIREKLDGWTGFDVVKDTRDKIWFLSSILTLSPPSPLLPSTPTQPIATCQTLAIYEIPQSSLPSSGIQSFAFDSTAMRMATARLHWAPGVLWSLLLFQLLALTLARSVPTVTTALECACENFTPGTATLKFNNGSSSVCPCACGKTTWVPNTYTEVYTLYDSTTSGGPIVTAPSATLSNSSALSSFSSSIASSVRNFTTSINGIGIVSSSWTHLFPSHNVTSVQRTPTASGIFWTGPGSGIGGTFISQTVIWKNSTTSSLLSTTRTSSIPIWINSTMTTLRSGGHLSSNTSAPSRSTMSTLNSGGFQSANSSISLSVSKSSVQPKPSISPSSVTGSGTTKPAPVSITAPPASPIASSTLPLQTNSSVPTTGSEKTSSKASAASTSSQPAETSNPALVPPFGTITVEPLAGKKTDGSLKTTSVTWLSIDVPTRTTINGDVITASFPAWRCISLDLCNPDCLVPDEICLPAPSSNPLGYPWPEKPEKPPASTYTIAPHCTQPCVVSQIRSQGTSSFTTSCATATCRTTQLCTSIETTTTTTYTTKKPKPTAGCMAGKCLSCQDDNKLEARQGWWDEDILTETISEPEEWHEGEYEWWEKMRRVAKYYGPGLAMGSKTGHDSSASWEAFGPTPHGGGAGPVWGCTIIASFSPEGVYANHLWEIPNFNIPPDEEKYFRVEKGYREPYYFEQNVNRFLQYGSLDTPKQKEYPALCPMNLPGGPLYGDNYQFFRTIMFVPIETTGKMYYAHQNSMIMSILTEKCKIEKKYITIYGYEPKEVLDKDFQYDLGRATPPADRRASNPWDGLFSWQYTPKGPSGQKELVVRFEKSIIHRDAWCGDGLVTQPEAPVRFDLRPSPPRDPNQDTNRPSANDSLPPSDDEDTPHPSDTGTPRPPAKKVKLRQDEGTCPRMIACGLGSPKLSVCDYKKFPPPPLEGPSRLKSRAPPSDDPAKGPIQAEIDLETDIMIEPKDSIGGERWWYTRMRHVVDERGPGYGGVTNVPEIWSTSAMVRFNKEADGSYTNRPRFGGSGPVWGCTVVVVASPAGVWTSHIWEIPTLSLGAEFGSGDMTEWARIYPRSQIEYFGEGVVDFLSWGNNRGSYRQLKNGKVPTRNPGFVEFAAKNSGEPFDVKTKTWLWAGIITRAHKDMRGPSLQYQDSAMRTAYSWQVEQIQNILKQKLGINDRDFVKIFTYAPRPNMAQNNPGMPPESGLVSWQYHPSHVEEGTQHSERKLRIRFEKHVIFEKTWCGSGNKIIIADGSSKPPPPPPPAKRRRQEDEGGDVEACLLAHNSSSAAASASSVAASAASVLPRPTQACTADAECGSLSCPQPRFGACLYGACRCVLSESLSYTKTPVTPVPGMYTNTVLPVNYTSPTNIITLSPGSPTSSISSNGSASSTSWTGDNDWLLPTATKNGSSSTGSAMFTVTLSAWDPSQTSIIGCNTTQDCSSLSCGSNQTYACTTKGANPKPACHCVNRPKLFEPCATAADCEHLKCDANHFFACRPLIDFPGADSICLCDALALKPGAFCTVDSHCDGLPCDGTKNRRGKCLKPTTDDTGGVGLSGGCQCDYYQSEGVGCASHDDCSTIRCNEDKPYKSCAIPDGPLDKDANFCACAAEKPPRRLAEGDKCTAHKECATIGCTEYEVSVCEKDTCRCRSFMCSGSRDCESSALDCAGKGNLLCGEKGMCECKPCTENWKGLTCLVDADCNHCCKRGTLPKCKFTRLEFWSGNECQCDLWN</sequence>
<feature type="compositionally biased region" description="Polar residues" evidence="8">
    <location>
        <begin position="906"/>
        <end position="920"/>
    </location>
</feature>
<evidence type="ECO:0000256" key="8">
    <source>
        <dbReference type="SAM" id="MobiDB-lite"/>
    </source>
</evidence>
<keyword evidence="3" id="KW-0285">Flavoprotein</keyword>
<comment type="similarity">
    <text evidence="2">Belongs to the FAD-binding monooxygenase family.</text>
</comment>
<gene>
    <name evidence="9" type="ORF">CSIM01_11947</name>
</gene>
<evidence type="ECO:0000256" key="2">
    <source>
        <dbReference type="ARBA" id="ARBA00010139"/>
    </source>
</evidence>
<evidence type="ECO:0000256" key="5">
    <source>
        <dbReference type="ARBA" id="ARBA00022857"/>
    </source>
</evidence>
<evidence type="ECO:0000256" key="7">
    <source>
        <dbReference type="ARBA" id="ARBA00023033"/>
    </source>
</evidence>
<dbReference type="GO" id="GO:0004499">
    <property type="term" value="F:N,N-dimethylaniline monooxygenase activity"/>
    <property type="evidence" value="ECO:0007669"/>
    <property type="project" value="InterPro"/>
</dbReference>